<feature type="region of interest" description="Disordered" evidence="1">
    <location>
        <begin position="325"/>
        <end position="363"/>
    </location>
</feature>
<feature type="compositionally biased region" description="Polar residues" evidence="1">
    <location>
        <begin position="433"/>
        <end position="442"/>
    </location>
</feature>
<dbReference type="InterPro" id="IPR057233">
    <property type="entry name" value="DUF7911"/>
</dbReference>
<accession>A0A915D5A8</accession>
<dbReference type="AlphaFoldDB" id="A0A915D5A8"/>
<dbReference type="Pfam" id="PF25492">
    <property type="entry name" value="DUF7911"/>
    <property type="match status" value="1"/>
</dbReference>
<protein>
    <submittedName>
        <fullName evidence="3">Uncharacterized protein</fullName>
    </submittedName>
</protein>
<keyword evidence="2" id="KW-1185">Reference proteome</keyword>
<organism evidence="2 3">
    <name type="scientific">Ditylenchus dipsaci</name>
    <dbReference type="NCBI Taxonomy" id="166011"/>
    <lineage>
        <taxon>Eukaryota</taxon>
        <taxon>Metazoa</taxon>
        <taxon>Ecdysozoa</taxon>
        <taxon>Nematoda</taxon>
        <taxon>Chromadorea</taxon>
        <taxon>Rhabditida</taxon>
        <taxon>Tylenchina</taxon>
        <taxon>Tylenchomorpha</taxon>
        <taxon>Sphaerularioidea</taxon>
        <taxon>Anguinidae</taxon>
        <taxon>Anguininae</taxon>
        <taxon>Ditylenchus</taxon>
    </lineage>
</organism>
<evidence type="ECO:0000256" key="1">
    <source>
        <dbReference type="SAM" id="MobiDB-lite"/>
    </source>
</evidence>
<dbReference type="WBParaSite" id="jg15547">
    <property type="protein sequence ID" value="jg15547"/>
    <property type="gene ID" value="jg15547"/>
</dbReference>
<reference evidence="3" key="1">
    <citation type="submission" date="2022-11" db="UniProtKB">
        <authorList>
            <consortium name="WormBaseParasite"/>
        </authorList>
    </citation>
    <scope>IDENTIFICATION</scope>
</reference>
<sequence>MNGLLPLRNIRVPDVLVTSKELLPIRKRRRRTGSSDYCRTENFRDFVLNISSNEASGSKEAYSAAPKPQAYVYAITQDCQIIFARAEQMHQIGKMVEVDNRLTYCLPGLVQLHWRETETGGIGLQLLLKRTTDRFAPYLYSLRSSLNYAVCSFMSNSSFVMEPELSFMDTTYSDVVYFVDPSSSGAYWTVRQFKLDERGYFKALDTFITPTHWKAAKSCRIFILLDAQRKKFFAVHKQRKSVVSTCAYDLLFRPHRAKVERSYLVPFETVSKTNRPANTLIKATTSNQSSPNCVLGVPFRAKFGFITTQSLEQLNEIQLPKFSAAQMKSHKSSKSKDRSTTTTVSPKHKPRHQSYSRESSSAALIRDQLLPSTSSKPLLPPTTMSSILRGKSSITTIKLVRPTTTATSKSSHTTRRPATTRSRFQAKSAEGSGFNTNSEEGQLLTPTSFKEIEQKAGYSDYETVKKIMDSMVVVTILWVY</sequence>
<name>A0A915D5A8_9BILA</name>
<feature type="compositionally biased region" description="Polar residues" evidence="1">
    <location>
        <begin position="416"/>
        <end position="425"/>
    </location>
</feature>
<feature type="region of interest" description="Disordered" evidence="1">
    <location>
        <begin position="402"/>
        <end position="442"/>
    </location>
</feature>
<evidence type="ECO:0000313" key="2">
    <source>
        <dbReference type="Proteomes" id="UP000887574"/>
    </source>
</evidence>
<dbReference type="Proteomes" id="UP000887574">
    <property type="component" value="Unplaced"/>
</dbReference>
<evidence type="ECO:0000313" key="3">
    <source>
        <dbReference type="WBParaSite" id="jg15547"/>
    </source>
</evidence>
<proteinExistence type="predicted"/>